<dbReference type="InterPro" id="IPR023476">
    <property type="entry name" value="Pep_tRNA_hydro_II_dom_sf"/>
</dbReference>
<dbReference type="AlphaFoldDB" id="A0A6A5T0K5"/>
<keyword evidence="6" id="KW-0472">Membrane</keyword>
<dbReference type="EC" id="3.1.1.29" evidence="1"/>
<feature type="compositionally biased region" description="Acidic residues" evidence="5">
    <location>
        <begin position="55"/>
        <end position="70"/>
    </location>
</feature>
<keyword evidence="6" id="KW-0812">Transmembrane</keyword>
<dbReference type="PANTHER" id="PTHR12649">
    <property type="entry name" value="PEPTIDYL-TRNA HYDROLASE 2"/>
    <property type="match status" value="1"/>
</dbReference>
<dbReference type="SUPFAM" id="SSF102462">
    <property type="entry name" value="Peptidyl-tRNA hydrolase II"/>
    <property type="match status" value="1"/>
</dbReference>
<comment type="similarity">
    <text evidence="3">Belongs to the PTH2 family.</text>
</comment>
<accession>A0A6A5T0K5</accession>
<evidence type="ECO:0000256" key="6">
    <source>
        <dbReference type="SAM" id="Phobius"/>
    </source>
</evidence>
<keyword evidence="6" id="KW-1133">Transmembrane helix</keyword>
<evidence type="ECO:0000256" key="4">
    <source>
        <dbReference type="ARBA" id="ARBA00048707"/>
    </source>
</evidence>
<evidence type="ECO:0000256" key="5">
    <source>
        <dbReference type="SAM" id="MobiDB-lite"/>
    </source>
</evidence>
<evidence type="ECO:0000256" key="1">
    <source>
        <dbReference type="ARBA" id="ARBA00013260"/>
    </source>
</evidence>
<dbReference type="PANTHER" id="PTHR12649:SF11">
    <property type="entry name" value="PEPTIDYL-TRNA HYDROLASE 2, MITOCHONDRIAL"/>
    <property type="match status" value="1"/>
</dbReference>
<name>A0A6A5T0K5_9PLEO</name>
<evidence type="ECO:0000313" key="8">
    <source>
        <dbReference type="Proteomes" id="UP000800038"/>
    </source>
</evidence>
<dbReference type="InterPro" id="IPR002833">
    <property type="entry name" value="PTH2"/>
</dbReference>
<dbReference type="CDD" id="cd02430">
    <property type="entry name" value="PTH2"/>
    <property type="match status" value="1"/>
</dbReference>
<dbReference type="OrthoDB" id="1733656at2759"/>
<dbReference type="NCBIfam" id="NF003314">
    <property type="entry name" value="PRK04322.1"/>
    <property type="match status" value="1"/>
</dbReference>
<sequence>MQEPPPPSTANIAVACAILAGVTGYMLGQAKSLGFFGGSPISQPAQAEKEKADDSSLEEDESSDEDDDTVPSEFPGHNEECKMVLVVRTDLGMTKGKIGAQCGHATLACYKHFLRHAPDSKILRRWEQLGQAKVALQVKSEEELELLQAQALSLGLVAHVIHDAGRTQIASGSATVLGIGPAPKSVIDQVTGHLKLL</sequence>
<reference evidence="7" key="1">
    <citation type="journal article" date="2020" name="Stud. Mycol.">
        <title>101 Dothideomycetes genomes: a test case for predicting lifestyles and emergence of pathogens.</title>
        <authorList>
            <person name="Haridas S."/>
            <person name="Albert R."/>
            <person name="Binder M."/>
            <person name="Bloem J."/>
            <person name="Labutti K."/>
            <person name="Salamov A."/>
            <person name="Andreopoulos B."/>
            <person name="Baker S."/>
            <person name="Barry K."/>
            <person name="Bills G."/>
            <person name="Bluhm B."/>
            <person name="Cannon C."/>
            <person name="Castanera R."/>
            <person name="Culley D."/>
            <person name="Daum C."/>
            <person name="Ezra D."/>
            <person name="Gonzalez J."/>
            <person name="Henrissat B."/>
            <person name="Kuo A."/>
            <person name="Liang C."/>
            <person name="Lipzen A."/>
            <person name="Lutzoni F."/>
            <person name="Magnuson J."/>
            <person name="Mondo S."/>
            <person name="Nolan M."/>
            <person name="Ohm R."/>
            <person name="Pangilinan J."/>
            <person name="Park H.-J."/>
            <person name="Ramirez L."/>
            <person name="Alfaro M."/>
            <person name="Sun H."/>
            <person name="Tritt A."/>
            <person name="Yoshinaga Y."/>
            <person name="Zwiers L.-H."/>
            <person name="Turgeon B."/>
            <person name="Goodwin S."/>
            <person name="Spatafora J."/>
            <person name="Crous P."/>
            <person name="Grigoriev I."/>
        </authorList>
    </citation>
    <scope>NUCLEOTIDE SEQUENCE</scope>
    <source>
        <strain evidence="7">CBS 161.51</strain>
    </source>
</reference>
<dbReference type="NCBIfam" id="TIGR00283">
    <property type="entry name" value="arch_pth2"/>
    <property type="match status" value="1"/>
</dbReference>
<dbReference type="EMBL" id="ML976018">
    <property type="protein sequence ID" value="KAF1944246.1"/>
    <property type="molecule type" value="Genomic_DNA"/>
</dbReference>
<keyword evidence="8" id="KW-1185">Reference proteome</keyword>
<proteinExistence type="inferred from homology"/>
<feature type="region of interest" description="Disordered" evidence="5">
    <location>
        <begin position="38"/>
        <end position="76"/>
    </location>
</feature>
<evidence type="ECO:0000313" key="7">
    <source>
        <dbReference type="EMBL" id="KAF1944246.1"/>
    </source>
</evidence>
<comment type="catalytic activity">
    <reaction evidence="4">
        <text>an N-acyl-L-alpha-aminoacyl-tRNA + H2O = an N-acyl-L-amino acid + a tRNA + H(+)</text>
        <dbReference type="Rhea" id="RHEA:54448"/>
        <dbReference type="Rhea" id="RHEA-COMP:10123"/>
        <dbReference type="Rhea" id="RHEA-COMP:13883"/>
        <dbReference type="ChEBI" id="CHEBI:15377"/>
        <dbReference type="ChEBI" id="CHEBI:15378"/>
        <dbReference type="ChEBI" id="CHEBI:59874"/>
        <dbReference type="ChEBI" id="CHEBI:78442"/>
        <dbReference type="ChEBI" id="CHEBI:138191"/>
        <dbReference type="EC" id="3.1.1.29"/>
    </reaction>
</comment>
<protein>
    <recommendedName>
        <fullName evidence="1">peptidyl-tRNA hydrolase</fullName>
        <ecNumber evidence="1">3.1.1.29</ecNumber>
    </recommendedName>
</protein>
<dbReference type="Gene3D" id="3.40.1490.10">
    <property type="entry name" value="Bit1"/>
    <property type="match status" value="1"/>
</dbReference>
<evidence type="ECO:0000256" key="3">
    <source>
        <dbReference type="ARBA" id="ARBA00038050"/>
    </source>
</evidence>
<dbReference type="GO" id="GO:0005829">
    <property type="term" value="C:cytosol"/>
    <property type="evidence" value="ECO:0007669"/>
    <property type="project" value="TreeGrafter"/>
</dbReference>
<dbReference type="GO" id="GO:0004045">
    <property type="term" value="F:peptidyl-tRNA hydrolase activity"/>
    <property type="evidence" value="ECO:0007669"/>
    <property type="project" value="UniProtKB-EC"/>
</dbReference>
<keyword evidence="2" id="KW-0378">Hydrolase</keyword>
<dbReference type="Proteomes" id="UP000800038">
    <property type="component" value="Unassembled WGS sequence"/>
</dbReference>
<dbReference type="FunFam" id="3.40.1490.10:FF:000001">
    <property type="entry name" value="Peptidyl-tRNA hydrolase 2"/>
    <property type="match status" value="1"/>
</dbReference>
<evidence type="ECO:0000256" key="2">
    <source>
        <dbReference type="ARBA" id="ARBA00022801"/>
    </source>
</evidence>
<feature type="transmembrane region" description="Helical" evidence="6">
    <location>
        <begin position="12"/>
        <end position="28"/>
    </location>
</feature>
<gene>
    <name evidence="7" type="ORF">EJ02DRAFT_398865</name>
</gene>
<organism evidence="7 8">
    <name type="scientific">Clathrospora elynae</name>
    <dbReference type="NCBI Taxonomy" id="706981"/>
    <lineage>
        <taxon>Eukaryota</taxon>
        <taxon>Fungi</taxon>
        <taxon>Dikarya</taxon>
        <taxon>Ascomycota</taxon>
        <taxon>Pezizomycotina</taxon>
        <taxon>Dothideomycetes</taxon>
        <taxon>Pleosporomycetidae</taxon>
        <taxon>Pleosporales</taxon>
        <taxon>Diademaceae</taxon>
        <taxon>Clathrospora</taxon>
    </lineage>
</organism>
<dbReference type="Pfam" id="PF01981">
    <property type="entry name" value="PTH2"/>
    <property type="match status" value="1"/>
</dbReference>